<name>A0A2V4VQ25_PAEBA</name>
<evidence type="ECO:0000313" key="3">
    <source>
        <dbReference type="EMBL" id="PYE48323.1"/>
    </source>
</evidence>
<feature type="region of interest" description="Disordered" evidence="1">
    <location>
        <begin position="319"/>
        <end position="351"/>
    </location>
</feature>
<gene>
    <name evidence="3" type="ORF">DFQ00_109177</name>
    <name evidence="4" type="ORF">HUB98_11205</name>
</gene>
<reference evidence="3 5" key="1">
    <citation type="submission" date="2018-06" db="EMBL/GenBank/DDBJ databases">
        <title>Genomic Encyclopedia of Type Strains, Phase III (KMG-III): the genomes of soil and plant-associated and newly described type strains.</title>
        <authorList>
            <person name="Whitman W."/>
        </authorList>
    </citation>
    <scope>NUCLEOTIDE SEQUENCE [LARGE SCALE GENOMIC DNA]</scope>
    <source>
        <strain evidence="3 5">CECT 7022</strain>
    </source>
</reference>
<protein>
    <submittedName>
        <fullName evidence="4">DUF4340 domain-containing protein</fullName>
    </submittedName>
    <submittedName>
        <fullName evidence="3">Uncharacterized protein DUF4340</fullName>
    </submittedName>
</protein>
<dbReference type="EMBL" id="CP054614">
    <property type="protein sequence ID" value="QKS56839.1"/>
    <property type="molecule type" value="Genomic_DNA"/>
</dbReference>
<dbReference type="Proteomes" id="UP000509327">
    <property type="component" value="Chromosome"/>
</dbReference>
<accession>A0A2V4VQ25</accession>
<dbReference type="InterPro" id="IPR025641">
    <property type="entry name" value="DUF4340"/>
</dbReference>
<keyword evidence="6" id="KW-1185">Reference proteome</keyword>
<evidence type="ECO:0000313" key="4">
    <source>
        <dbReference type="EMBL" id="QKS56839.1"/>
    </source>
</evidence>
<proteinExistence type="predicted"/>
<dbReference type="RefSeq" id="WP_167433744.1">
    <property type="nucleotide sequence ID" value="NZ_CP054614.1"/>
</dbReference>
<evidence type="ECO:0000259" key="2">
    <source>
        <dbReference type="Pfam" id="PF14238"/>
    </source>
</evidence>
<feature type="compositionally biased region" description="Low complexity" evidence="1">
    <location>
        <begin position="340"/>
        <end position="351"/>
    </location>
</feature>
<dbReference type="Pfam" id="PF14238">
    <property type="entry name" value="DUF4340"/>
    <property type="match status" value="1"/>
</dbReference>
<dbReference type="AlphaFoldDB" id="A0A2V4VQ25"/>
<organism evidence="3 5">
    <name type="scientific">Paenibacillus barcinonensis</name>
    <dbReference type="NCBI Taxonomy" id="198119"/>
    <lineage>
        <taxon>Bacteria</taxon>
        <taxon>Bacillati</taxon>
        <taxon>Bacillota</taxon>
        <taxon>Bacilli</taxon>
        <taxon>Bacillales</taxon>
        <taxon>Paenibacillaceae</taxon>
        <taxon>Paenibacillus</taxon>
    </lineage>
</organism>
<dbReference type="EMBL" id="QJSW01000009">
    <property type="protein sequence ID" value="PYE48323.1"/>
    <property type="molecule type" value="Genomic_DNA"/>
</dbReference>
<evidence type="ECO:0000313" key="5">
    <source>
        <dbReference type="Proteomes" id="UP000247790"/>
    </source>
</evidence>
<evidence type="ECO:0000256" key="1">
    <source>
        <dbReference type="SAM" id="MobiDB-lite"/>
    </source>
</evidence>
<evidence type="ECO:0000313" key="6">
    <source>
        <dbReference type="Proteomes" id="UP000509327"/>
    </source>
</evidence>
<sequence>MKKLIPTMVVVVILIAGWLYAANHNYFREEEAVQAKLLGVASADIQAITLYEGEGDKSGGGTNANASRAVSTLERKDGIWQMSQPKAYPLNEYSMGSWLDALSGAHQDMVVEESPKDVEKYGLGSTATTLDIKVKDGRELKLVIGKQLPAGDAHYVRVDAGPVVAVGNEAVTNIALTRHSLLDTTPFNMDEANVRTLEWEGEAASWMLKASAQGDTASEHAWTLNGSPIQAEDAISLIGNIKNLTTAEDVRKASELKGAIPRSTLSVEQQVNGQETTTVYRLLTLSSEPDQIWVITPDGEWAYAMDAAALKEAEEFPASIKNASSASSDQKRSSVDSESDTSSTATATSRK</sequence>
<feature type="domain" description="DUF4340" evidence="2">
    <location>
        <begin position="80"/>
        <end position="246"/>
    </location>
</feature>
<reference evidence="4 6" key="2">
    <citation type="submission" date="2020-06" db="EMBL/GenBank/DDBJ databases">
        <title>Complete genome of Paenibacillus barcinonensis KACC11450.</title>
        <authorList>
            <person name="Kim M."/>
            <person name="Park Y.-J."/>
            <person name="Shin J.-H."/>
        </authorList>
    </citation>
    <scope>NUCLEOTIDE SEQUENCE [LARGE SCALE GENOMIC DNA]</scope>
    <source>
        <strain evidence="4 6">KACC11450</strain>
    </source>
</reference>
<dbReference type="Proteomes" id="UP000247790">
    <property type="component" value="Unassembled WGS sequence"/>
</dbReference>